<dbReference type="EMBL" id="BMAW01110691">
    <property type="protein sequence ID" value="GFT44448.1"/>
    <property type="molecule type" value="Genomic_DNA"/>
</dbReference>
<dbReference type="Proteomes" id="UP000887013">
    <property type="component" value="Unassembled WGS sequence"/>
</dbReference>
<feature type="region of interest" description="Disordered" evidence="1">
    <location>
        <begin position="1"/>
        <end position="60"/>
    </location>
</feature>
<feature type="compositionally biased region" description="Polar residues" evidence="1">
    <location>
        <begin position="38"/>
        <end position="49"/>
    </location>
</feature>
<keyword evidence="3" id="KW-1185">Reference proteome</keyword>
<evidence type="ECO:0000256" key="1">
    <source>
        <dbReference type="SAM" id="MobiDB-lite"/>
    </source>
</evidence>
<feature type="non-terminal residue" evidence="2">
    <location>
        <position position="1"/>
    </location>
</feature>
<proteinExistence type="predicted"/>
<gene>
    <name evidence="2" type="ORF">NPIL_94121</name>
</gene>
<evidence type="ECO:0000313" key="3">
    <source>
        <dbReference type="Proteomes" id="UP000887013"/>
    </source>
</evidence>
<comment type="caution">
    <text evidence="2">The sequence shown here is derived from an EMBL/GenBank/DDBJ whole genome shotgun (WGS) entry which is preliminary data.</text>
</comment>
<accession>A0A8X6P355</accession>
<protein>
    <submittedName>
        <fullName evidence="2">Uncharacterized protein</fullName>
    </submittedName>
</protein>
<sequence length="60" mass="6234">NKVLGDPPGTEQHDLQLNGKNSEDLSVARPLVCGAPNTGASSNVDSPTPLSLKHSRKGDL</sequence>
<dbReference type="AlphaFoldDB" id="A0A8X6P355"/>
<evidence type="ECO:0000313" key="2">
    <source>
        <dbReference type="EMBL" id="GFT44448.1"/>
    </source>
</evidence>
<name>A0A8X6P355_NEPPI</name>
<organism evidence="2 3">
    <name type="scientific">Nephila pilipes</name>
    <name type="common">Giant wood spider</name>
    <name type="synonym">Nephila maculata</name>
    <dbReference type="NCBI Taxonomy" id="299642"/>
    <lineage>
        <taxon>Eukaryota</taxon>
        <taxon>Metazoa</taxon>
        <taxon>Ecdysozoa</taxon>
        <taxon>Arthropoda</taxon>
        <taxon>Chelicerata</taxon>
        <taxon>Arachnida</taxon>
        <taxon>Araneae</taxon>
        <taxon>Araneomorphae</taxon>
        <taxon>Entelegynae</taxon>
        <taxon>Araneoidea</taxon>
        <taxon>Nephilidae</taxon>
        <taxon>Nephila</taxon>
    </lineage>
</organism>
<reference evidence="2" key="1">
    <citation type="submission" date="2020-08" db="EMBL/GenBank/DDBJ databases">
        <title>Multicomponent nature underlies the extraordinary mechanical properties of spider dragline silk.</title>
        <authorList>
            <person name="Kono N."/>
            <person name="Nakamura H."/>
            <person name="Mori M."/>
            <person name="Yoshida Y."/>
            <person name="Ohtoshi R."/>
            <person name="Malay A.D."/>
            <person name="Moran D.A.P."/>
            <person name="Tomita M."/>
            <person name="Numata K."/>
            <person name="Arakawa K."/>
        </authorList>
    </citation>
    <scope>NUCLEOTIDE SEQUENCE</scope>
</reference>